<dbReference type="Gene3D" id="3.40.50.720">
    <property type="entry name" value="NAD(P)-binding Rossmann-like Domain"/>
    <property type="match status" value="1"/>
</dbReference>
<dbReference type="Pfam" id="PF01370">
    <property type="entry name" value="Epimerase"/>
    <property type="match status" value="1"/>
</dbReference>
<sequence length="316" mass="33872">MRVLITGGAGFIGSTLARAHLERGDRVTVVDSLVTGRRDWAPAGASFHQVSVGDPELERVFESDGPFDVVSHHAALKDVRRALIDPGPDAEANILGTLNLLRCAAAHKTGRVIFASSAAVYGDAAERPTPEGAPMAPISPYGISKTACEHYLSFFAHNRGLPAVALRYGTVYGPAAAEESEAGVITIFVKRMLAGTRPTVFGNGEQTRDFVHVDDVVSGNLAAADHASAPWAVYNVAHGVETSLNQLYRLLREQTGYQDAPEYLDRKPGEVLLNCQDPTRIRQELGWQARLSMREGLASVVAAYRAEMVPASAGAR</sequence>
<dbReference type="InterPro" id="IPR036291">
    <property type="entry name" value="NAD(P)-bd_dom_sf"/>
</dbReference>
<evidence type="ECO:0000256" key="2">
    <source>
        <dbReference type="ARBA" id="ARBA00007637"/>
    </source>
</evidence>
<dbReference type="PANTHER" id="PTHR43725">
    <property type="entry name" value="UDP-GLUCOSE 4-EPIMERASE"/>
    <property type="match status" value="1"/>
</dbReference>
<name>A0A6J4H5Z1_9CHLR</name>
<organism evidence="7">
    <name type="scientific">uncultured Chloroflexota bacterium</name>
    <dbReference type="NCBI Taxonomy" id="166587"/>
    <lineage>
        <taxon>Bacteria</taxon>
        <taxon>Bacillati</taxon>
        <taxon>Chloroflexota</taxon>
        <taxon>environmental samples</taxon>
    </lineage>
</organism>
<dbReference type="Gene3D" id="3.90.25.10">
    <property type="entry name" value="UDP-galactose 4-epimerase, domain 1"/>
    <property type="match status" value="1"/>
</dbReference>
<feature type="domain" description="NAD-dependent epimerase/dehydratase" evidence="6">
    <location>
        <begin position="3"/>
        <end position="237"/>
    </location>
</feature>
<dbReference type="EMBL" id="CADCTC010000012">
    <property type="protein sequence ID" value="CAA9215202.1"/>
    <property type="molecule type" value="Genomic_DNA"/>
</dbReference>
<gene>
    <name evidence="7" type="ORF">AVDCRST_MAG77-171</name>
</gene>
<reference evidence="7" key="1">
    <citation type="submission" date="2020-02" db="EMBL/GenBank/DDBJ databases">
        <authorList>
            <person name="Meier V. D."/>
        </authorList>
    </citation>
    <scope>NUCLEOTIDE SEQUENCE</scope>
    <source>
        <strain evidence="7">AVDCRST_MAG77</strain>
    </source>
</reference>
<dbReference type="PANTHER" id="PTHR43725:SF53">
    <property type="entry name" value="UDP-ARABINOSE 4-EPIMERASE 1"/>
    <property type="match status" value="1"/>
</dbReference>
<protein>
    <recommendedName>
        <fullName evidence="3">UDP-glucose 4-epimerase</fullName>
    </recommendedName>
    <alternativeName>
        <fullName evidence="5">Galactowaldenase</fullName>
    </alternativeName>
    <alternativeName>
        <fullName evidence="4">UDP-galactose 4-epimerase</fullName>
    </alternativeName>
</protein>
<dbReference type="GO" id="GO:0016853">
    <property type="term" value="F:isomerase activity"/>
    <property type="evidence" value="ECO:0007669"/>
    <property type="project" value="UniProtKB-KW"/>
</dbReference>
<evidence type="ECO:0000256" key="5">
    <source>
        <dbReference type="ARBA" id="ARBA00033067"/>
    </source>
</evidence>
<evidence type="ECO:0000259" key="6">
    <source>
        <dbReference type="Pfam" id="PF01370"/>
    </source>
</evidence>
<evidence type="ECO:0000256" key="4">
    <source>
        <dbReference type="ARBA" id="ARBA00031367"/>
    </source>
</evidence>
<dbReference type="InterPro" id="IPR002347">
    <property type="entry name" value="SDR_fam"/>
</dbReference>
<comment type="pathway">
    <text evidence="1">Carbohydrate metabolism; galactose metabolism.</text>
</comment>
<dbReference type="PRINTS" id="PR00081">
    <property type="entry name" value="GDHRDH"/>
</dbReference>
<dbReference type="SUPFAM" id="SSF51735">
    <property type="entry name" value="NAD(P)-binding Rossmann-fold domains"/>
    <property type="match status" value="1"/>
</dbReference>
<accession>A0A6J4H5Z1</accession>
<proteinExistence type="inferred from homology"/>
<evidence type="ECO:0000256" key="1">
    <source>
        <dbReference type="ARBA" id="ARBA00004947"/>
    </source>
</evidence>
<keyword evidence="7" id="KW-0413">Isomerase</keyword>
<dbReference type="InterPro" id="IPR001509">
    <property type="entry name" value="Epimerase_deHydtase"/>
</dbReference>
<comment type="similarity">
    <text evidence="2">Belongs to the NAD(P)-dependent epimerase/dehydratase family.</text>
</comment>
<dbReference type="AlphaFoldDB" id="A0A6J4H5Z1"/>
<evidence type="ECO:0000313" key="7">
    <source>
        <dbReference type="EMBL" id="CAA9215202.1"/>
    </source>
</evidence>
<evidence type="ECO:0000256" key="3">
    <source>
        <dbReference type="ARBA" id="ARBA00018569"/>
    </source>
</evidence>